<keyword evidence="5" id="KW-1185">Reference proteome</keyword>
<keyword evidence="2" id="KW-0012">Acyltransferase</keyword>
<dbReference type="EMBL" id="JBBUTG010000015">
    <property type="protein sequence ID" value="MEK8033234.1"/>
    <property type="molecule type" value="Genomic_DNA"/>
</dbReference>
<dbReference type="Pfam" id="PF00583">
    <property type="entry name" value="Acetyltransf_1"/>
    <property type="match status" value="1"/>
</dbReference>
<keyword evidence="1" id="KW-0808">Transferase</keyword>
<organism evidence="4 5">
    <name type="scientific">Ideonella lacteola</name>
    <dbReference type="NCBI Taxonomy" id="2984193"/>
    <lineage>
        <taxon>Bacteria</taxon>
        <taxon>Pseudomonadati</taxon>
        <taxon>Pseudomonadota</taxon>
        <taxon>Betaproteobacteria</taxon>
        <taxon>Burkholderiales</taxon>
        <taxon>Sphaerotilaceae</taxon>
        <taxon>Ideonella</taxon>
    </lineage>
</organism>
<evidence type="ECO:0000259" key="3">
    <source>
        <dbReference type="PROSITE" id="PS51186"/>
    </source>
</evidence>
<dbReference type="InterPro" id="IPR000182">
    <property type="entry name" value="GNAT_dom"/>
</dbReference>
<dbReference type="Gene3D" id="3.40.630.30">
    <property type="match status" value="1"/>
</dbReference>
<dbReference type="PROSITE" id="PS51186">
    <property type="entry name" value="GNAT"/>
    <property type="match status" value="1"/>
</dbReference>
<dbReference type="PANTHER" id="PTHR43877:SF2">
    <property type="entry name" value="AMINOALKYLPHOSPHONATE N-ACETYLTRANSFERASE-RELATED"/>
    <property type="match status" value="1"/>
</dbReference>
<sequence>MSTSGILIRPERPDHPDVVAMLAELDEYLASLYDPEDNYILDVQALLAPEIDFLVAEGPGGLVGCGATRQMPGEPETGGQAYGEIKRMFVSPAARGQRIAVQLLGQLEQRLKSRDVSLALLETGVDQHEAVRLYERSGYIKRAAFGGYPDNGLSVFYEKRL</sequence>
<accession>A0ABU9BTD4</accession>
<comment type="caution">
    <text evidence="4">The sequence shown here is derived from an EMBL/GenBank/DDBJ whole genome shotgun (WGS) entry which is preliminary data.</text>
</comment>
<dbReference type="Proteomes" id="UP001371218">
    <property type="component" value="Unassembled WGS sequence"/>
</dbReference>
<dbReference type="InterPro" id="IPR050832">
    <property type="entry name" value="Bact_Acetyltransf"/>
</dbReference>
<reference evidence="4 5" key="1">
    <citation type="submission" date="2024-04" db="EMBL/GenBank/DDBJ databases">
        <title>Novel species of the genus Ideonella isolated from streams.</title>
        <authorList>
            <person name="Lu H."/>
        </authorList>
    </citation>
    <scope>NUCLEOTIDE SEQUENCE [LARGE SCALE GENOMIC DNA]</scope>
    <source>
        <strain evidence="4 5">DXS29W</strain>
    </source>
</reference>
<gene>
    <name evidence="4" type="ORF">AACH06_20635</name>
</gene>
<dbReference type="SUPFAM" id="SSF55729">
    <property type="entry name" value="Acyl-CoA N-acyltransferases (Nat)"/>
    <property type="match status" value="1"/>
</dbReference>
<name>A0ABU9BTD4_9BURK</name>
<dbReference type="CDD" id="cd04301">
    <property type="entry name" value="NAT_SF"/>
    <property type="match status" value="1"/>
</dbReference>
<protein>
    <submittedName>
        <fullName evidence="4">GNAT family N-acetyltransferase</fullName>
    </submittedName>
</protein>
<feature type="domain" description="N-acetyltransferase" evidence="3">
    <location>
        <begin position="6"/>
        <end position="161"/>
    </location>
</feature>
<dbReference type="RefSeq" id="WP_341427654.1">
    <property type="nucleotide sequence ID" value="NZ_JBBUTG010000015.1"/>
</dbReference>
<evidence type="ECO:0000313" key="4">
    <source>
        <dbReference type="EMBL" id="MEK8033234.1"/>
    </source>
</evidence>
<evidence type="ECO:0000313" key="5">
    <source>
        <dbReference type="Proteomes" id="UP001371218"/>
    </source>
</evidence>
<dbReference type="PANTHER" id="PTHR43877">
    <property type="entry name" value="AMINOALKYLPHOSPHONATE N-ACETYLTRANSFERASE-RELATED-RELATED"/>
    <property type="match status" value="1"/>
</dbReference>
<proteinExistence type="predicted"/>
<evidence type="ECO:0000256" key="1">
    <source>
        <dbReference type="ARBA" id="ARBA00022679"/>
    </source>
</evidence>
<dbReference type="InterPro" id="IPR016181">
    <property type="entry name" value="Acyl_CoA_acyltransferase"/>
</dbReference>
<evidence type="ECO:0000256" key="2">
    <source>
        <dbReference type="ARBA" id="ARBA00023315"/>
    </source>
</evidence>